<dbReference type="GO" id="GO:0009307">
    <property type="term" value="P:DNA restriction-modification system"/>
    <property type="evidence" value="ECO:0007669"/>
    <property type="project" value="UniProtKB-KW"/>
</dbReference>
<dbReference type="CDD" id="cd17261">
    <property type="entry name" value="RMtype1_S_EcoKI-TRD2-CR2_like"/>
    <property type="match status" value="1"/>
</dbReference>
<evidence type="ECO:0000313" key="5">
    <source>
        <dbReference type="EMBL" id="OAB48010.1"/>
    </source>
</evidence>
<name>A0A162QF61_9BACL</name>
<dbReference type="RefSeq" id="WP_068646742.1">
    <property type="nucleotide sequence ID" value="NZ_CP043611.1"/>
</dbReference>
<evidence type="ECO:0000313" key="6">
    <source>
        <dbReference type="Proteomes" id="UP000077355"/>
    </source>
</evidence>
<dbReference type="Gene3D" id="3.90.220.20">
    <property type="entry name" value="DNA methylase specificity domains"/>
    <property type="match status" value="2"/>
</dbReference>
<dbReference type="PANTHER" id="PTHR30408">
    <property type="entry name" value="TYPE-1 RESTRICTION ENZYME ECOKI SPECIFICITY PROTEIN"/>
    <property type="match status" value="1"/>
</dbReference>
<evidence type="ECO:0000256" key="3">
    <source>
        <dbReference type="ARBA" id="ARBA00023125"/>
    </source>
</evidence>
<comment type="similarity">
    <text evidence="1">Belongs to the type-I restriction system S methylase family.</text>
</comment>
<evidence type="ECO:0000259" key="4">
    <source>
        <dbReference type="Pfam" id="PF01420"/>
    </source>
</evidence>
<dbReference type="OrthoDB" id="9811611at2"/>
<feature type="domain" description="Type I restriction modification DNA specificity" evidence="4">
    <location>
        <begin position="1"/>
        <end position="176"/>
    </location>
</feature>
<feature type="domain" description="Type I restriction modification DNA specificity" evidence="4">
    <location>
        <begin position="254"/>
        <end position="380"/>
    </location>
</feature>
<protein>
    <recommendedName>
        <fullName evidence="4">Type I restriction modification DNA specificity domain-containing protein</fullName>
    </recommendedName>
</protein>
<sequence>MSKWEMVKLGDVFKITSGGTPSKSKPEYYENGTIQWVRTGDLKGKYITKVEGRITEEALNKSSAKRFPVDTVLIAMYGATIGACSILSIDAATNQACAALLPNGEIDSSYLYYFLCSKKNDFIKMGVGGAQPNISATLIKGVPMPLPPLQTQKQIAKTLDTAAELLAMRKQELAELDNLIKSTFYDLFGDPITNEKGWDHCSVGKSIKVIEAGWSVDGVKRQKGNEERAVLRVSAVTSGYFRETECKVLDKDLNIKKYVFPHKNDLLFSRANTRELVGATCIIFEDYPDLLLPDKLWRIEFNNLANVIYMKYILSDNSVRNSLSNVSTGTSGSMYNISMGKLKAINIPLPPIELQTQFATIVTKIEEQKSLVKKAIDEIQYLFDSLMNEYFE</sequence>
<proteinExistence type="inferred from homology"/>
<dbReference type="PANTHER" id="PTHR30408:SF12">
    <property type="entry name" value="TYPE I RESTRICTION ENZYME MJAVIII SPECIFICITY SUBUNIT"/>
    <property type="match status" value="1"/>
</dbReference>
<dbReference type="Pfam" id="PF01420">
    <property type="entry name" value="Methylase_S"/>
    <property type="match status" value="2"/>
</dbReference>
<dbReference type="AlphaFoldDB" id="A0A162QF61"/>
<accession>A0A162QF61</accession>
<reference evidence="5 6" key="1">
    <citation type="submission" date="2016-03" db="EMBL/GenBank/DDBJ databases">
        <title>Draft genome sequence of Paenibacillus antarcticus CECT 5836.</title>
        <authorList>
            <person name="Shin S.-K."/>
            <person name="Yi H."/>
        </authorList>
    </citation>
    <scope>NUCLEOTIDE SEQUENCE [LARGE SCALE GENOMIC DNA]</scope>
    <source>
        <strain evidence="5 6">CECT 5836</strain>
    </source>
</reference>
<evidence type="ECO:0000256" key="2">
    <source>
        <dbReference type="ARBA" id="ARBA00022747"/>
    </source>
</evidence>
<dbReference type="Gene3D" id="1.10.287.1120">
    <property type="entry name" value="Bipartite methylase S protein"/>
    <property type="match status" value="1"/>
</dbReference>
<keyword evidence="3" id="KW-0238">DNA-binding</keyword>
<evidence type="ECO:0000256" key="1">
    <source>
        <dbReference type="ARBA" id="ARBA00010923"/>
    </source>
</evidence>
<dbReference type="InterPro" id="IPR052021">
    <property type="entry name" value="Type-I_RS_S_subunit"/>
</dbReference>
<keyword evidence="6" id="KW-1185">Reference proteome</keyword>
<dbReference type="SUPFAM" id="SSF116734">
    <property type="entry name" value="DNA methylase specificity domain"/>
    <property type="match status" value="2"/>
</dbReference>
<dbReference type="InterPro" id="IPR000055">
    <property type="entry name" value="Restrct_endonuc_typeI_TRD"/>
</dbReference>
<dbReference type="CDD" id="cd17515">
    <property type="entry name" value="RMtype1_S_MjaORF132P_Sau1132ORF3780P-TRD1-CR1_like"/>
    <property type="match status" value="1"/>
</dbReference>
<gene>
    <name evidence="5" type="ORF">PBAT_03815</name>
</gene>
<dbReference type="GO" id="GO:0003677">
    <property type="term" value="F:DNA binding"/>
    <property type="evidence" value="ECO:0007669"/>
    <property type="project" value="UniProtKB-KW"/>
</dbReference>
<dbReference type="Proteomes" id="UP000077355">
    <property type="component" value="Unassembled WGS sequence"/>
</dbReference>
<dbReference type="InterPro" id="IPR044946">
    <property type="entry name" value="Restrct_endonuc_typeI_TRD_sf"/>
</dbReference>
<comment type="caution">
    <text evidence="5">The sequence shown here is derived from an EMBL/GenBank/DDBJ whole genome shotgun (WGS) entry which is preliminary data.</text>
</comment>
<organism evidence="5 6">
    <name type="scientific">Paenibacillus antarcticus</name>
    <dbReference type="NCBI Taxonomy" id="253703"/>
    <lineage>
        <taxon>Bacteria</taxon>
        <taxon>Bacillati</taxon>
        <taxon>Bacillota</taxon>
        <taxon>Bacilli</taxon>
        <taxon>Bacillales</taxon>
        <taxon>Paenibacillaceae</taxon>
        <taxon>Paenibacillus</taxon>
    </lineage>
</organism>
<dbReference type="EMBL" id="LVJI01000002">
    <property type="protein sequence ID" value="OAB48010.1"/>
    <property type="molecule type" value="Genomic_DNA"/>
</dbReference>
<keyword evidence="2" id="KW-0680">Restriction system</keyword>